<name>A0A6S6SI69_9GAMM</name>
<feature type="non-terminal residue" evidence="1">
    <location>
        <position position="49"/>
    </location>
</feature>
<evidence type="ECO:0000313" key="1">
    <source>
        <dbReference type="EMBL" id="CAA6802498.1"/>
    </source>
</evidence>
<reference evidence="1" key="1">
    <citation type="submission" date="2020-01" db="EMBL/GenBank/DDBJ databases">
        <authorList>
            <person name="Meier V. D."/>
            <person name="Meier V D."/>
        </authorList>
    </citation>
    <scope>NUCLEOTIDE SEQUENCE</scope>
    <source>
        <strain evidence="1">HLG_WM_MAG_08</strain>
    </source>
</reference>
<dbReference type="AlphaFoldDB" id="A0A6S6SI69"/>
<sequence length="49" mass="5160">MSFGDIARRFSAAVFLLFISVVFAQVQAIPTLGIGPFGPGTLDGSEPFN</sequence>
<proteinExistence type="predicted"/>
<gene>
    <name evidence="1" type="ORF">HELGO_WM72262</name>
</gene>
<protein>
    <submittedName>
        <fullName evidence="1">Uncharacterized protein</fullName>
    </submittedName>
</protein>
<accession>A0A6S6SI69</accession>
<dbReference type="EMBL" id="CACVAV010000042">
    <property type="protein sequence ID" value="CAA6802498.1"/>
    <property type="molecule type" value="Genomic_DNA"/>
</dbReference>
<organism evidence="1">
    <name type="scientific">uncultured Thiotrichaceae bacterium</name>
    <dbReference type="NCBI Taxonomy" id="298394"/>
    <lineage>
        <taxon>Bacteria</taxon>
        <taxon>Pseudomonadati</taxon>
        <taxon>Pseudomonadota</taxon>
        <taxon>Gammaproteobacteria</taxon>
        <taxon>Thiotrichales</taxon>
        <taxon>Thiotrichaceae</taxon>
        <taxon>environmental samples</taxon>
    </lineage>
</organism>